<dbReference type="PANTHER" id="PTHR34478">
    <property type="entry name" value="PROTEIN LEMA"/>
    <property type="match status" value="1"/>
</dbReference>
<dbReference type="eggNOG" id="COG1704">
    <property type="taxonomic scope" value="Bacteria"/>
</dbReference>
<dbReference type="InterPro" id="IPR007156">
    <property type="entry name" value="MamQ_LemA"/>
</dbReference>
<dbReference type="EMBL" id="CP007452">
    <property type="protein sequence ID" value="AHM56093.1"/>
    <property type="molecule type" value="Genomic_DNA"/>
</dbReference>
<protein>
    <submittedName>
        <fullName evidence="7">Protein LemA</fullName>
    </submittedName>
</protein>
<dbReference type="OrthoDB" id="9804152at2"/>
<dbReference type="Pfam" id="PF04011">
    <property type="entry name" value="LemA"/>
    <property type="match status" value="1"/>
</dbReference>
<evidence type="ECO:0000256" key="1">
    <source>
        <dbReference type="ARBA" id="ARBA00004167"/>
    </source>
</evidence>
<reference evidence="7 8" key="1">
    <citation type="journal article" date="2014" name="Genome Announc.">
        <title>Complete Genome Sequence of Amino Acid-Utilizing Eubacterium acidaminophilum al-2 (DSM 3953).</title>
        <authorList>
            <person name="Poehlein A."/>
            <person name="Andreesen J.R."/>
            <person name="Daniel R."/>
        </authorList>
    </citation>
    <scope>NUCLEOTIDE SEQUENCE [LARGE SCALE GENOMIC DNA]</scope>
    <source>
        <strain evidence="7 8">DSM 3953</strain>
    </source>
</reference>
<organism evidence="7 8">
    <name type="scientific">Peptoclostridium acidaminophilum DSM 3953</name>
    <dbReference type="NCBI Taxonomy" id="1286171"/>
    <lineage>
        <taxon>Bacteria</taxon>
        <taxon>Bacillati</taxon>
        <taxon>Bacillota</taxon>
        <taxon>Clostridia</taxon>
        <taxon>Peptostreptococcales</taxon>
        <taxon>Peptoclostridiaceae</taxon>
        <taxon>Peptoclostridium</taxon>
    </lineage>
</organism>
<evidence type="ECO:0000256" key="5">
    <source>
        <dbReference type="ARBA" id="ARBA00023136"/>
    </source>
</evidence>
<dbReference type="GO" id="GO:0016020">
    <property type="term" value="C:membrane"/>
    <property type="evidence" value="ECO:0007669"/>
    <property type="project" value="UniProtKB-SubCell"/>
</dbReference>
<dbReference type="PATRIC" id="fig|1286171.3.peg.738"/>
<evidence type="ECO:0000313" key="7">
    <source>
        <dbReference type="EMBL" id="AHM56093.1"/>
    </source>
</evidence>
<feature type="transmembrane region" description="Helical" evidence="6">
    <location>
        <begin position="6"/>
        <end position="25"/>
    </location>
</feature>
<gene>
    <name evidence="7" type="primary">lemA</name>
    <name evidence="7" type="ORF">EAL2_c07930</name>
</gene>
<evidence type="ECO:0000313" key="8">
    <source>
        <dbReference type="Proteomes" id="UP000019591"/>
    </source>
</evidence>
<dbReference type="STRING" id="1286171.EAL2_c07930"/>
<keyword evidence="4 6" id="KW-1133">Transmembrane helix</keyword>
<dbReference type="KEGG" id="eac:EAL2_c07930"/>
<proteinExistence type="inferred from homology"/>
<dbReference type="RefSeq" id="WP_025435124.1">
    <property type="nucleotide sequence ID" value="NZ_CP007452.1"/>
</dbReference>
<comment type="subcellular location">
    <subcellularLocation>
        <location evidence="1">Membrane</location>
        <topology evidence="1">Single-pass membrane protein</topology>
    </subcellularLocation>
</comment>
<comment type="similarity">
    <text evidence="2">Belongs to the LemA family.</text>
</comment>
<keyword evidence="5 6" id="KW-0472">Membrane</keyword>
<keyword evidence="8" id="KW-1185">Reference proteome</keyword>
<evidence type="ECO:0000256" key="6">
    <source>
        <dbReference type="SAM" id="Phobius"/>
    </source>
</evidence>
<dbReference type="PANTHER" id="PTHR34478:SF2">
    <property type="entry name" value="MEMBRANE PROTEIN"/>
    <property type="match status" value="1"/>
</dbReference>
<evidence type="ECO:0000256" key="4">
    <source>
        <dbReference type="ARBA" id="ARBA00022989"/>
    </source>
</evidence>
<dbReference type="AlphaFoldDB" id="W8TE39"/>
<dbReference type="Gene3D" id="1.20.1440.20">
    <property type="entry name" value="LemA-like domain"/>
    <property type="match status" value="1"/>
</dbReference>
<dbReference type="InterPro" id="IPR023353">
    <property type="entry name" value="LemA-like_dom_sf"/>
</dbReference>
<sequence>MKIVYFLIGLLLIVGVFVVSVYNGLIVKRNRVKNAWAQVDVQLKKRFDLIPNIVETVKGYAAHEKSTFEAITKARTAFQSAQTPVQEAEANNMMTAALGRLFAVAEAYPELKASANFMELQNQLSEVEDKIAFARQFYNDTVLMYNNAIQVFPSNIVANMFGFMEEFFFQAEETEKEAPQVRF</sequence>
<accession>W8TE39</accession>
<dbReference type="SUPFAM" id="SSF140478">
    <property type="entry name" value="LemA-like"/>
    <property type="match status" value="1"/>
</dbReference>
<keyword evidence="3 6" id="KW-0812">Transmembrane</keyword>
<dbReference type="Proteomes" id="UP000019591">
    <property type="component" value="Chromosome"/>
</dbReference>
<name>W8TE39_PEPAC</name>
<evidence type="ECO:0000256" key="2">
    <source>
        <dbReference type="ARBA" id="ARBA00008854"/>
    </source>
</evidence>
<evidence type="ECO:0000256" key="3">
    <source>
        <dbReference type="ARBA" id="ARBA00022692"/>
    </source>
</evidence>
<dbReference type="HOGENOM" id="CLU_056714_0_1_9"/>